<dbReference type="OrthoDB" id="2441647at2759"/>
<dbReference type="GO" id="GO:0045095">
    <property type="term" value="C:keratin filament"/>
    <property type="evidence" value="ECO:0007669"/>
    <property type="project" value="TreeGrafter"/>
</dbReference>
<feature type="domain" description="IF rod" evidence="5">
    <location>
        <begin position="1"/>
        <end position="167"/>
    </location>
</feature>
<proteinExistence type="inferred from homology"/>
<dbReference type="InterPro" id="IPR018039">
    <property type="entry name" value="IF_conserved"/>
</dbReference>
<dbReference type="PROSITE" id="PS51842">
    <property type="entry name" value="IF_ROD_2"/>
    <property type="match status" value="1"/>
</dbReference>
<evidence type="ECO:0000313" key="7">
    <source>
        <dbReference type="Proteomes" id="UP000812440"/>
    </source>
</evidence>
<dbReference type="Gene3D" id="1.20.5.170">
    <property type="match status" value="1"/>
</dbReference>
<accession>A0A8T2KA18</accession>
<feature type="coiled-coil region" evidence="4">
    <location>
        <begin position="58"/>
        <end position="85"/>
    </location>
</feature>
<keyword evidence="2 4" id="KW-0175">Coiled coil</keyword>
<dbReference type="SMART" id="SM01391">
    <property type="entry name" value="Filament"/>
    <property type="match status" value="1"/>
</dbReference>
<dbReference type="GO" id="GO:0005615">
    <property type="term" value="C:extracellular space"/>
    <property type="evidence" value="ECO:0007669"/>
    <property type="project" value="TreeGrafter"/>
</dbReference>
<evidence type="ECO:0000259" key="5">
    <source>
        <dbReference type="PROSITE" id="PS51842"/>
    </source>
</evidence>
<dbReference type="PROSITE" id="PS00226">
    <property type="entry name" value="IF_ROD_1"/>
    <property type="match status" value="1"/>
</dbReference>
<reference evidence="6" key="1">
    <citation type="thesis" date="2020" institute="ProQuest LLC" country="789 East Eisenhower Parkway, Ann Arbor, MI, USA">
        <title>Comparative Genomics and Chromosome Evolution.</title>
        <authorList>
            <person name="Mudd A.B."/>
        </authorList>
    </citation>
    <scope>NUCLEOTIDE SEQUENCE</scope>
    <source>
        <strain evidence="6">Female2</strain>
        <tissue evidence="6">Blood</tissue>
    </source>
</reference>
<dbReference type="GO" id="GO:0045109">
    <property type="term" value="P:intermediate filament organization"/>
    <property type="evidence" value="ECO:0007669"/>
    <property type="project" value="TreeGrafter"/>
</dbReference>
<protein>
    <recommendedName>
        <fullName evidence="5">IF rod domain-containing protein</fullName>
    </recommendedName>
</protein>
<keyword evidence="7" id="KW-1185">Reference proteome</keyword>
<evidence type="ECO:0000256" key="2">
    <source>
        <dbReference type="ARBA" id="ARBA00023054"/>
    </source>
</evidence>
<organism evidence="6 7">
    <name type="scientific">Hymenochirus boettgeri</name>
    <name type="common">Congo dwarf clawed frog</name>
    <dbReference type="NCBI Taxonomy" id="247094"/>
    <lineage>
        <taxon>Eukaryota</taxon>
        <taxon>Metazoa</taxon>
        <taxon>Chordata</taxon>
        <taxon>Craniata</taxon>
        <taxon>Vertebrata</taxon>
        <taxon>Euteleostomi</taxon>
        <taxon>Amphibia</taxon>
        <taxon>Batrachia</taxon>
        <taxon>Anura</taxon>
        <taxon>Pipoidea</taxon>
        <taxon>Pipidae</taxon>
        <taxon>Pipinae</taxon>
        <taxon>Hymenochirus</taxon>
    </lineage>
</organism>
<gene>
    <name evidence="6" type="ORF">GDO86_004489</name>
</gene>
<evidence type="ECO:0000256" key="4">
    <source>
        <dbReference type="SAM" id="Coils"/>
    </source>
</evidence>
<comment type="caution">
    <text evidence="6">The sequence shown here is derived from an EMBL/GenBank/DDBJ whole genome shotgun (WGS) entry which is preliminary data.</text>
</comment>
<name>A0A8T2KA18_9PIPI</name>
<comment type="similarity">
    <text evidence="3">Belongs to the intermediate filament family.</text>
</comment>
<evidence type="ECO:0000313" key="6">
    <source>
        <dbReference type="EMBL" id="KAG8452714.1"/>
    </source>
</evidence>
<dbReference type="PANTHER" id="PTHR45616">
    <property type="entry name" value="GATA-TYPE DOMAIN-CONTAINING PROTEIN"/>
    <property type="match status" value="1"/>
</dbReference>
<dbReference type="SUPFAM" id="SSF64593">
    <property type="entry name" value="Intermediate filament protein, coiled coil region"/>
    <property type="match status" value="1"/>
</dbReference>
<dbReference type="PANTHER" id="PTHR45616:SF61">
    <property type="entry name" value="KERATIN 80"/>
    <property type="match status" value="1"/>
</dbReference>
<dbReference type="Pfam" id="PF00038">
    <property type="entry name" value="Filament"/>
    <property type="match status" value="1"/>
</dbReference>
<dbReference type="AlphaFoldDB" id="A0A8T2KA18"/>
<keyword evidence="1 3" id="KW-0403">Intermediate filament</keyword>
<dbReference type="Proteomes" id="UP000812440">
    <property type="component" value="Chromosome 2"/>
</dbReference>
<evidence type="ECO:0000256" key="1">
    <source>
        <dbReference type="ARBA" id="ARBA00022754"/>
    </source>
</evidence>
<dbReference type="EMBL" id="JAACNH010000002">
    <property type="protein sequence ID" value="KAG8452714.1"/>
    <property type="molecule type" value="Genomic_DNA"/>
</dbReference>
<dbReference type="GO" id="GO:0030280">
    <property type="term" value="F:structural constituent of skin epidermis"/>
    <property type="evidence" value="ECO:0007669"/>
    <property type="project" value="TreeGrafter"/>
</dbReference>
<dbReference type="GO" id="GO:0031424">
    <property type="term" value="P:keratinization"/>
    <property type="evidence" value="ECO:0007669"/>
    <property type="project" value="TreeGrafter"/>
</dbReference>
<dbReference type="InterPro" id="IPR039008">
    <property type="entry name" value="IF_rod_dom"/>
</dbReference>
<sequence>MEESEDISVLVNIGNNCPINLEHVVKDVKERYESIAARSREEAQALFKSKLSDGVLTAGRYEAELESSRREITHLNSKIQRIRSEVLSNQNKCLHLEQEVSLTNRNSEMALSDAKAKVTEVQDALLKAKQDLAQHIFEYQELMNVKLALDMEIATYKRLLEGEESRLQSPPPAVNVQYGCDVFGTDYPSPNRVQKRRSFRNLQN</sequence>
<evidence type="ECO:0000256" key="3">
    <source>
        <dbReference type="RuleBase" id="RU000685"/>
    </source>
</evidence>
<dbReference type="Gene3D" id="1.20.5.500">
    <property type="entry name" value="Single helix bin"/>
    <property type="match status" value="1"/>
</dbReference>